<comment type="caution">
    <text evidence="1">The sequence shown here is derived from an EMBL/GenBank/DDBJ whole genome shotgun (WGS) entry which is preliminary data.</text>
</comment>
<sequence length="185" mass="20159">MFPRIAGRPVHDTSFHLERDAAGAVTAIRQERTGSIRVDIEWLASPDDATPARVDHGRVFASWADLAFWLELHAASMADTIDEADMPEPVRAMVVEHATAGKARGQAAADLATGIRQALAANPRLEDRLAVIRHDHQHVVAQRAEARREAERKRLQQMTAVAQIAQAKQAAAEQLAREAAAAGTR</sequence>
<name>I4EG43_9BACT</name>
<accession>I4EG43</accession>
<keyword evidence="2" id="KW-1185">Reference proteome</keyword>
<evidence type="ECO:0000313" key="1">
    <source>
        <dbReference type="EMBL" id="CCF83655.1"/>
    </source>
</evidence>
<dbReference type="AlphaFoldDB" id="I4EG43"/>
<protein>
    <submittedName>
        <fullName evidence="1">Uncharacterized protein</fullName>
    </submittedName>
</protein>
<proteinExistence type="predicted"/>
<dbReference type="Proteomes" id="UP000004221">
    <property type="component" value="Unassembled WGS sequence"/>
</dbReference>
<dbReference type="EMBL" id="CAGS01000171">
    <property type="protein sequence ID" value="CCF83655.1"/>
    <property type="molecule type" value="Genomic_DNA"/>
</dbReference>
<gene>
    <name evidence="1" type="ORF">NITHO_2520030</name>
</gene>
<organism evidence="1 2">
    <name type="scientific">Nitrolancea hollandica Lb</name>
    <dbReference type="NCBI Taxonomy" id="1129897"/>
    <lineage>
        <taxon>Bacteria</taxon>
        <taxon>Pseudomonadati</taxon>
        <taxon>Thermomicrobiota</taxon>
        <taxon>Thermomicrobia</taxon>
        <taxon>Sphaerobacterales</taxon>
        <taxon>Sphaerobacterineae</taxon>
        <taxon>Sphaerobacteraceae</taxon>
        <taxon>Nitrolancea</taxon>
    </lineage>
</organism>
<dbReference type="RefSeq" id="WP_008477131.1">
    <property type="nucleotide sequence ID" value="NZ_CAGS01000171.1"/>
</dbReference>
<reference evidence="1 2" key="1">
    <citation type="journal article" date="2012" name="ISME J.">
        <title>Nitrification expanded: discovery, physiology and genomics of a nitrite-oxidizing bacterium from the phylum Chloroflexi.</title>
        <authorList>
            <person name="Sorokin D.Y."/>
            <person name="Lucker S."/>
            <person name="Vejmelkova D."/>
            <person name="Kostrikina N.A."/>
            <person name="Kleerebezem R."/>
            <person name="Rijpstra W.I."/>
            <person name="Damste J.S."/>
            <person name="Le Paslier D."/>
            <person name="Muyzer G."/>
            <person name="Wagner M."/>
            <person name="van Loosdrecht M.C."/>
            <person name="Daims H."/>
        </authorList>
    </citation>
    <scope>NUCLEOTIDE SEQUENCE [LARGE SCALE GENOMIC DNA]</scope>
    <source>
        <strain evidence="2">none</strain>
    </source>
</reference>
<evidence type="ECO:0000313" key="2">
    <source>
        <dbReference type="Proteomes" id="UP000004221"/>
    </source>
</evidence>